<evidence type="ECO:0000313" key="2">
    <source>
        <dbReference type="EMBL" id="GAE32578.1"/>
    </source>
</evidence>
<proteinExistence type="predicted"/>
<keyword evidence="3" id="KW-1185">Reference proteome</keyword>
<accession>W4QLR2</accession>
<feature type="transmembrane region" description="Helical" evidence="1">
    <location>
        <begin position="6"/>
        <end position="31"/>
    </location>
</feature>
<comment type="caution">
    <text evidence="2">The sequence shown here is derived from an EMBL/GenBank/DDBJ whole genome shotgun (WGS) entry which is preliminary data.</text>
</comment>
<keyword evidence="1" id="KW-1133">Transmembrane helix</keyword>
<name>W4QLR2_9BACI</name>
<gene>
    <name evidence="2" type="ORF">JCM9152_4117</name>
</gene>
<keyword evidence="2" id="KW-0489">Methyltransferase</keyword>
<reference evidence="2" key="1">
    <citation type="journal article" date="2014" name="Genome Announc.">
        <title>Draft Genome Sequences of Three Alkaliphilic Bacillus Strains, Bacillus wakoensis JCM 9140T, Bacillus akibai JCM 9157T, and Bacillus hemicellulosilyticus JCM 9152T.</title>
        <authorList>
            <person name="Yuki M."/>
            <person name="Oshima K."/>
            <person name="Suda W."/>
            <person name="Oshida Y."/>
            <person name="Kitamura K."/>
            <person name="Iida T."/>
            <person name="Hattori M."/>
            <person name="Ohkuma M."/>
        </authorList>
    </citation>
    <scope>NUCLEOTIDE SEQUENCE [LARGE SCALE GENOMIC DNA]</scope>
    <source>
        <strain evidence="2">JCM 9152</strain>
    </source>
</reference>
<evidence type="ECO:0000313" key="3">
    <source>
        <dbReference type="Proteomes" id="UP000018895"/>
    </source>
</evidence>
<sequence>MYVGFLMALVGLFVVLGAVSPALFVLLFLIVTDRWYIKYEENILNETFGVEYERYKSSTRRWI</sequence>
<keyword evidence="2" id="KW-0808">Transferase</keyword>
<organism evidence="2 3">
    <name type="scientific">Halalkalibacter hemicellulosilyticusJCM 9152</name>
    <dbReference type="NCBI Taxonomy" id="1236971"/>
    <lineage>
        <taxon>Bacteria</taxon>
        <taxon>Bacillati</taxon>
        <taxon>Bacillota</taxon>
        <taxon>Bacilli</taxon>
        <taxon>Bacillales</taxon>
        <taxon>Bacillaceae</taxon>
        <taxon>Halalkalibacter</taxon>
    </lineage>
</organism>
<keyword evidence="1" id="KW-0812">Transmembrane</keyword>
<dbReference type="GO" id="GO:0008168">
    <property type="term" value="F:methyltransferase activity"/>
    <property type="evidence" value="ECO:0007669"/>
    <property type="project" value="UniProtKB-KW"/>
</dbReference>
<dbReference type="STRING" id="1236971.JCM9152_4117"/>
<dbReference type="GO" id="GO:0032259">
    <property type="term" value="P:methylation"/>
    <property type="evidence" value="ECO:0007669"/>
    <property type="project" value="UniProtKB-KW"/>
</dbReference>
<dbReference type="Proteomes" id="UP000018895">
    <property type="component" value="Unassembled WGS sequence"/>
</dbReference>
<dbReference type="Gene3D" id="1.20.120.1630">
    <property type="match status" value="1"/>
</dbReference>
<keyword evidence="1" id="KW-0472">Membrane</keyword>
<dbReference type="EMBL" id="BAUU01000040">
    <property type="protein sequence ID" value="GAE32578.1"/>
    <property type="molecule type" value="Genomic_DNA"/>
</dbReference>
<dbReference type="AlphaFoldDB" id="W4QLR2"/>
<protein>
    <submittedName>
        <fullName evidence="2">Isoprenylcysteine carboxyl methyltransferase</fullName>
    </submittedName>
</protein>
<evidence type="ECO:0000256" key="1">
    <source>
        <dbReference type="SAM" id="Phobius"/>
    </source>
</evidence>